<keyword evidence="2" id="KW-1185">Reference proteome</keyword>
<proteinExistence type="predicted"/>
<gene>
    <name evidence="1" type="ORF">F5878DRAFT_645189</name>
</gene>
<sequence>MERGKLWAVGQQIIVVLPNLAEGREEVESLVSVTAQPLNRVKDWCIVDELSSELEKTEMNEYLAYVTWKTSVKEEINELSDYLHLLDPSSPLPRRALEVGYPIPWLGSRRDCKERDKEDVKVQLTLP</sequence>
<reference evidence="1" key="1">
    <citation type="submission" date="2022-08" db="EMBL/GenBank/DDBJ databases">
        <authorList>
            <consortium name="DOE Joint Genome Institute"/>
            <person name="Min B."/>
            <person name="Riley R."/>
            <person name="Sierra-Patev S."/>
            <person name="Naranjo-Ortiz M."/>
            <person name="Looney B."/>
            <person name="Konkel Z."/>
            <person name="Slot J.C."/>
            <person name="Sakamoto Y."/>
            <person name="Steenwyk J.L."/>
            <person name="Rokas A."/>
            <person name="Carro J."/>
            <person name="Camarero S."/>
            <person name="Ferreira P."/>
            <person name="Molpeceres G."/>
            <person name="Ruiz-Duenas F.J."/>
            <person name="Serrano A."/>
            <person name="Henrissat B."/>
            <person name="Drula E."/>
            <person name="Hughes K.W."/>
            <person name="Mata J.L."/>
            <person name="Ishikawa N.K."/>
            <person name="Vargas-Isla R."/>
            <person name="Ushijima S."/>
            <person name="Smith C.A."/>
            <person name="Ahrendt S."/>
            <person name="Andreopoulos W."/>
            <person name="He G."/>
            <person name="Labutti K."/>
            <person name="Lipzen A."/>
            <person name="Ng V."/>
            <person name="Sandor L."/>
            <person name="Barry K."/>
            <person name="Martinez A.T."/>
            <person name="Xiao Y."/>
            <person name="Gibbons J.G."/>
            <person name="Terashima K."/>
            <person name="Hibbett D.S."/>
            <person name="Grigoriev I.V."/>
        </authorList>
    </citation>
    <scope>NUCLEOTIDE SEQUENCE</scope>
    <source>
        <strain evidence="1">TFB9207</strain>
    </source>
</reference>
<organism evidence="1 2">
    <name type="scientific">Lentinula raphanica</name>
    <dbReference type="NCBI Taxonomy" id="153919"/>
    <lineage>
        <taxon>Eukaryota</taxon>
        <taxon>Fungi</taxon>
        <taxon>Dikarya</taxon>
        <taxon>Basidiomycota</taxon>
        <taxon>Agaricomycotina</taxon>
        <taxon>Agaricomycetes</taxon>
        <taxon>Agaricomycetidae</taxon>
        <taxon>Agaricales</taxon>
        <taxon>Marasmiineae</taxon>
        <taxon>Omphalotaceae</taxon>
        <taxon>Lentinula</taxon>
    </lineage>
</organism>
<comment type="caution">
    <text evidence="1">The sequence shown here is derived from an EMBL/GenBank/DDBJ whole genome shotgun (WGS) entry which is preliminary data.</text>
</comment>
<protein>
    <submittedName>
        <fullName evidence="1">Uncharacterized protein</fullName>
    </submittedName>
</protein>
<dbReference type="Proteomes" id="UP001163846">
    <property type="component" value="Unassembled WGS sequence"/>
</dbReference>
<evidence type="ECO:0000313" key="1">
    <source>
        <dbReference type="EMBL" id="KAJ3834364.1"/>
    </source>
</evidence>
<evidence type="ECO:0000313" key="2">
    <source>
        <dbReference type="Proteomes" id="UP001163846"/>
    </source>
</evidence>
<name>A0AA38P143_9AGAR</name>
<dbReference type="EMBL" id="MU806542">
    <property type="protein sequence ID" value="KAJ3834364.1"/>
    <property type="molecule type" value="Genomic_DNA"/>
</dbReference>
<dbReference type="AlphaFoldDB" id="A0AA38P143"/>
<accession>A0AA38P143</accession>